<dbReference type="PIRSF" id="PIRSF029883">
    <property type="entry name" value="KdgF"/>
    <property type="match status" value="1"/>
</dbReference>
<sequence length="114" mass="13414">MFYKYDDIKVDEIDENSYRKVLAHEGTLMYAQVFFRKATPDVEIPTHHHVHEQVTYIKKGSFKFEIVYSDHTDVQEVHVGDSIYFPSNVEHGCIPLEDDSQVLDCFTPQREDFI</sequence>
<name>A0ABW1RCY8_9LACO</name>
<dbReference type="Proteomes" id="UP001596289">
    <property type="component" value="Unassembled WGS sequence"/>
</dbReference>
<evidence type="ECO:0000259" key="1">
    <source>
        <dbReference type="Pfam" id="PF07883"/>
    </source>
</evidence>
<dbReference type="RefSeq" id="WP_125551434.1">
    <property type="nucleotide sequence ID" value="NZ_JBHSSL010000020.1"/>
</dbReference>
<evidence type="ECO:0000313" key="3">
    <source>
        <dbReference type="Proteomes" id="UP001596289"/>
    </source>
</evidence>
<dbReference type="SUPFAM" id="SSF51182">
    <property type="entry name" value="RmlC-like cupins"/>
    <property type="match status" value="1"/>
</dbReference>
<organism evidence="2 3">
    <name type="scientific">Loigolactobacillus jiayinensis</name>
    <dbReference type="NCBI Taxonomy" id="2486016"/>
    <lineage>
        <taxon>Bacteria</taxon>
        <taxon>Bacillati</taxon>
        <taxon>Bacillota</taxon>
        <taxon>Bacilli</taxon>
        <taxon>Lactobacillales</taxon>
        <taxon>Lactobacillaceae</taxon>
        <taxon>Loigolactobacillus</taxon>
    </lineage>
</organism>
<dbReference type="Pfam" id="PF07883">
    <property type="entry name" value="Cupin_2"/>
    <property type="match status" value="1"/>
</dbReference>
<dbReference type="InterPro" id="IPR013096">
    <property type="entry name" value="Cupin_2"/>
</dbReference>
<dbReference type="InterPro" id="IPR011051">
    <property type="entry name" value="RmlC_Cupin_sf"/>
</dbReference>
<feature type="domain" description="Cupin type-2" evidence="1">
    <location>
        <begin position="42"/>
        <end position="94"/>
    </location>
</feature>
<evidence type="ECO:0000313" key="2">
    <source>
        <dbReference type="EMBL" id="MFC6169638.1"/>
    </source>
</evidence>
<dbReference type="EMBL" id="JBHSSL010000020">
    <property type="protein sequence ID" value="MFC6169638.1"/>
    <property type="molecule type" value="Genomic_DNA"/>
</dbReference>
<dbReference type="InterPro" id="IPR025499">
    <property type="entry name" value="KdgF"/>
</dbReference>
<dbReference type="Gene3D" id="2.60.120.10">
    <property type="entry name" value="Jelly Rolls"/>
    <property type="match status" value="1"/>
</dbReference>
<gene>
    <name evidence="2" type="ORF">ACFQGP_03470</name>
</gene>
<proteinExistence type="predicted"/>
<reference evidence="3" key="1">
    <citation type="journal article" date="2019" name="Int. J. Syst. Evol. Microbiol.">
        <title>The Global Catalogue of Microorganisms (GCM) 10K type strain sequencing project: providing services to taxonomists for standard genome sequencing and annotation.</title>
        <authorList>
            <consortium name="The Broad Institute Genomics Platform"/>
            <consortium name="The Broad Institute Genome Sequencing Center for Infectious Disease"/>
            <person name="Wu L."/>
            <person name="Ma J."/>
        </authorList>
    </citation>
    <scope>NUCLEOTIDE SEQUENCE [LARGE SCALE GENOMIC DNA]</scope>
    <source>
        <strain evidence="3">CCM 8904</strain>
    </source>
</reference>
<dbReference type="CDD" id="cd02238">
    <property type="entry name" value="cupin_KdgF"/>
    <property type="match status" value="1"/>
</dbReference>
<dbReference type="PANTHER" id="PTHR40112:SF1">
    <property type="entry name" value="H2HPP ISOMERASE"/>
    <property type="match status" value="1"/>
</dbReference>
<comment type="caution">
    <text evidence="2">The sequence shown here is derived from an EMBL/GenBank/DDBJ whole genome shotgun (WGS) entry which is preliminary data.</text>
</comment>
<keyword evidence="3" id="KW-1185">Reference proteome</keyword>
<dbReference type="InterPro" id="IPR014710">
    <property type="entry name" value="RmlC-like_jellyroll"/>
</dbReference>
<accession>A0ABW1RCY8</accession>
<dbReference type="InterPro" id="IPR052535">
    <property type="entry name" value="Bacilysin_H2HPP_isomerase"/>
</dbReference>
<dbReference type="PANTHER" id="PTHR40112">
    <property type="entry name" value="H2HPP ISOMERASE"/>
    <property type="match status" value="1"/>
</dbReference>
<protein>
    <submittedName>
        <fullName evidence="2">Cupin domain-containing protein</fullName>
    </submittedName>
</protein>